<proteinExistence type="predicted"/>
<evidence type="ECO:0000313" key="1">
    <source>
        <dbReference type="EMBL" id="MDR6167593.1"/>
    </source>
</evidence>
<organism evidence="1 2">
    <name type="scientific">Microbacterium paludicola</name>
    <dbReference type="NCBI Taxonomy" id="300019"/>
    <lineage>
        <taxon>Bacteria</taxon>
        <taxon>Bacillati</taxon>
        <taxon>Actinomycetota</taxon>
        <taxon>Actinomycetes</taxon>
        <taxon>Micrococcales</taxon>
        <taxon>Microbacteriaceae</taxon>
        <taxon>Microbacterium</taxon>
    </lineage>
</organism>
<comment type="caution">
    <text evidence="1">The sequence shown here is derived from an EMBL/GenBank/DDBJ whole genome shotgun (WGS) entry which is preliminary data.</text>
</comment>
<dbReference type="EMBL" id="JAVIZA010000001">
    <property type="protein sequence ID" value="MDR6167593.1"/>
    <property type="molecule type" value="Genomic_DNA"/>
</dbReference>
<keyword evidence="2" id="KW-1185">Reference proteome</keyword>
<sequence>MADNVEIDRAALEQAKMLLDGSMGSYRAYAEDTWRRDTGVENPCGRTHLRVALENALGAALMRTRAETDAGLDLSSQVQSIIDSFEALDVSLGSGWDGDYVADLS</sequence>
<dbReference type="Proteomes" id="UP001260188">
    <property type="component" value="Unassembled WGS sequence"/>
</dbReference>
<gene>
    <name evidence="1" type="ORF">QE367_001797</name>
</gene>
<accession>A0ABU1I119</accession>
<dbReference type="RefSeq" id="WP_064955500.1">
    <property type="nucleotide sequence ID" value="NZ_JAVIZA010000001.1"/>
</dbReference>
<reference evidence="1 2" key="1">
    <citation type="submission" date="2023-08" db="EMBL/GenBank/DDBJ databases">
        <title>Functional and genomic diversity of the sorghum phyllosphere microbiome.</title>
        <authorList>
            <person name="Shade A."/>
        </authorList>
    </citation>
    <scope>NUCLEOTIDE SEQUENCE [LARGE SCALE GENOMIC DNA]</scope>
    <source>
        <strain evidence="1 2">SORGH_AS_0919</strain>
    </source>
</reference>
<evidence type="ECO:0000313" key="2">
    <source>
        <dbReference type="Proteomes" id="UP001260188"/>
    </source>
</evidence>
<name>A0ABU1I119_9MICO</name>
<protein>
    <submittedName>
        <fullName evidence="1">Uncharacterized protein</fullName>
    </submittedName>
</protein>